<dbReference type="Proteomes" id="UP000005666">
    <property type="component" value="Chromosome 10"/>
</dbReference>
<feature type="compositionally biased region" description="Polar residues" evidence="1">
    <location>
        <begin position="587"/>
        <end position="600"/>
    </location>
</feature>
<sequence>MSKVLEIEGNITQIDVPIVKFPPIALRALLVEKDPVVWAHILETYVVYFEYLMQQDNITYLSSSTYDNLILFLRGYLSEMAADKGRILSLGENQEVSAALNYLRMWVFALIKRCGPIYFQLNGDSLWDIVKIYGEEHGDVVKGLIDGTVEPQINTQRAQINKSHQIQQHIRRLVDEAKFTRIDLKALEYLLSRDSNGSKDFADRFISTSWLEFLEKEWNKGKGRLSQLAKQMAIITLLSCSFESIARVLKELEIINLENLSMYPLIGSLLINENFQNRIPGIKTRLLFLNIDSDENEEGTSIEHDLYPAVSEEVIATLSELFPHLTKYQFVNLLARYDNNVELVTDILFQNPSIVDDIPPHPVDERNKEKKTAKSKGKSENNKAKLQNDSNIIYPVARKRNKKINISSDHIPDAVKNKTLSRALELLYEDDEDEEDDTYEDLEVERSANHGRVAIDKDNIKKNITGNAETSKYDHIEGYLWNLLKEDKSLFERNKRGSKIRKSMKSDTTWSDEQIEGWARMIERSPKRAMILEEKFMFKGNKRSGKVSFIQNRHDKLVNEQLAKAEAQEQKTQQNASNKTTTEKQPTKFNSPTAKKNSIIETKRIKARMPTITERQVTIRN</sequence>
<dbReference type="InterPro" id="IPR041808">
    <property type="entry name" value="Cue3_CUE"/>
</dbReference>
<dbReference type="EMBL" id="HE612865">
    <property type="protein sequence ID" value="CCE65018.1"/>
    <property type="molecule type" value="Genomic_DNA"/>
</dbReference>
<reference evidence="3 4" key="1">
    <citation type="journal article" date="2011" name="Proc. Natl. Acad. Sci. U.S.A.">
        <title>Evolutionary erosion of yeast sex chromosomes by mating-type switching accidents.</title>
        <authorList>
            <person name="Gordon J.L."/>
            <person name="Armisen D."/>
            <person name="Proux-Wera E."/>
            <person name="Oheigeartaigh S.S."/>
            <person name="Byrne K.P."/>
            <person name="Wolfe K.H."/>
        </authorList>
    </citation>
    <scope>NUCLEOTIDE SEQUENCE [LARGE SCALE GENOMIC DNA]</scope>
    <source>
        <strain evidence="4">ATCC 24235 / CBS 4417 / NBRC 1672 / NRRL Y-8282 / UCD 70-5</strain>
    </source>
</reference>
<dbReference type="HOGENOM" id="CLU_030292_0_0_1"/>
<name>G8BYS6_TETPH</name>
<evidence type="ECO:0000313" key="3">
    <source>
        <dbReference type="EMBL" id="CCE65018.1"/>
    </source>
</evidence>
<dbReference type="eggNOG" id="ENOG502RV3A">
    <property type="taxonomic scope" value="Eukaryota"/>
</dbReference>
<dbReference type="GeneID" id="11533147"/>
<dbReference type="CDD" id="cd14373">
    <property type="entry name" value="CUE_Cue3p_like"/>
    <property type="match status" value="1"/>
</dbReference>
<feature type="compositionally biased region" description="Basic and acidic residues" evidence="1">
    <location>
        <begin position="358"/>
        <end position="383"/>
    </location>
</feature>
<feature type="compositionally biased region" description="Low complexity" evidence="1">
    <location>
        <begin position="565"/>
        <end position="574"/>
    </location>
</feature>
<dbReference type="PANTHER" id="PTHR21494:SF0">
    <property type="entry name" value="ACTIVATING SIGNAL COINTEGRATOR 1 COMPLEX SUBUNIT 2"/>
    <property type="match status" value="1"/>
</dbReference>
<dbReference type="GO" id="GO:0043130">
    <property type="term" value="F:ubiquitin binding"/>
    <property type="evidence" value="ECO:0007669"/>
    <property type="project" value="EnsemblFungi"/>
</dbReference>
<dbReference type="RefSeq" id="XP_003687452.1">
    <property type="nucleotide sequence ID" value="XM_003687404.1"/>
</dbReference>
<dbReference type="OrthoDB" id="5577209at2759"/>
<dbReference type="PROSITE" id="PS51140">
    <property type="entry name" value="CUE"/>
    <property type="match status" value="1"/>
</dbReference>
<feature type="region of interest" description="Disordered" evidence="1">
    <location>
        <begin position="565"/>
        <end position="601"/>
    </location>
</feature>
<dbReference type="GO" id="GO:0070530">
    <property type="term" value="F:K63-linked polyubiquitin modification-dependent protein binding"/>
    <property type="evidence" value="ECO:0007669"/>
    <property type="project" value="EnsemblFungi"/>
</dbReference>
<dbReference type="GO" id="GO:1990116">
    <property type="term" value="P:ribosome-associated ubiquitin-dependent protein catabolic process"/>
    <property type="evidence" value="ECO:0007669"/>
    <property type="project" value="EnsemblFungi"/>
</dbReference>
<feature type="region of interest" description="Disordered" evidence="1">
    <location>
        <begin position="358"/>
        <end position="388"/>
    </location>
</feature>
<proteinExistence type="predicted"/>
<gene>
    <name evidence="3" type="primary">TPHA0J01970</name>
    <name evidence="3" type="ordered locus">TPHA_0J01970</name>
</gene>
<evidence type="ECO:0000256" key="1">
    <source>
        <dbReference type="SAM" id="MobiDB-lite"/>
    </source>
</evidence>
<feature type="domain" description="CUE" evidence="2">
    <location>
        <begin position="310"/>
        <end position="353"/>
    </location>
</feature>
<evidence type="ECO:0000259" key="2">
    <source>
        <dbReference type="PROSITE" id="PS51140"/>
    </source>
</evidence>
<dbReference type="GO" id="GO:0072344">
    <property type="term" value="P:rescue of stalled ribosome"/>
    <property type="evidence" value="ECO:0007669"/>
    <property type="project" value="EnsemblFungi"/>
</dbReference>
<evidence type="ECO:0000313" key="4">
    <source>
        <dbReference type="Proteomes" id="UP000005666"/>
    </source>
</evidence>
<organism evidence="3 4">
    <name type="scientific">Tetrapisispora phaffii (strain ATCC 24235 / CBS 4417 / NBRC 1672 / NRRL Y-8282 / UCD 70-5)</name>
    <name type="common">Yeast</name>
    <name type="synonym">Fabospora phaffii</name>
    <dbReference type="NCBI Taxonomy" id="1071381"/>
    <lineage>
        <taxon>Eukaryota</taxon>
        <taxon>Fungi</taxon>
        <taxon>Dikarya</taxon>
        <taxon>Ascomycota</taxon>
        <taxon>Saccharomycotina</taxon>
        <taxon>Saccharomycetes</taxon>
        <taxon>Saccharomycetales</taxon>
        <taxon>Saccharomycetaceae</taxon>
        <taxon>Tetrapisispora</taxon>
    </lineage>
</organism>
<dbReference type="PANTHER" id="PTHR21494">
    <property type="entry name" value="ACTIVATING SIGNAL COINTEGRATOR 1 COMPLEX SUBUNIT 2 ASC-1 COMPLEX SUBUNIT P100"/>
    <property type="match status" value="1"/>
</dbReference>
<dbReference type="GO" id="GO:0022626">
    <property type="term" value="C:cytosolic ribosome"/>
    <property type="evidence" value="ECO:0007669"/>
    <property type="project" value="EnsemblFungi"/>
</dbReference>
<dbReference type="InterPro" id="IPR003892">
    <property type="entry name" value="CUE"/>
</dbReference>
<dbReference type="STRING" id="1071381.G8BYS6"/>
<dbReference type="OMA" id="EGWARMI"/>
<accession>G8BYS6</accession>
<protein>
    <recommendedName>
        <fullName evidence="2">CUE domain-containing protein</fullName>
    </recommendedName>
</protein>
<dbReference type="KEGG" id="tpf:TPHA_0J01970"/>
<dbReference type="Pfam" id="PF02845">
    <property type="entry name" value="CUE"/>
    <property type="match status" value="1"/>
</dbReference>
<dbReference type="InterPro" id="IPR052586">
    <property type="entry name" value="ASCC2"/>
</dbReference>
<dbReference type="AlphaFoldDB" id="G8BYS6"/>
<keyword evidence="4" id="KW-1185">Reference proteome</keyword>